<evidence type="ECO:0000313" key="1">
    <source>
        <dbReference type="EMBL" id="MFC3126569.1"/>
    </source>
</evidence>
<dbReference type="Proteomes" id="UP001595593">
    <property type="component" value="Unassembled WGS sequence"/>
</dbReference>
<protein>
    <submittedName>
        <fullName evidence="1">Uncharacterized protein</fullName>
    </submittedName>
</protein>
<proteinExistence type="predicted"/>
<evidence type="ECO:0000313" key="2">
    <source>
        <dbReference type="Proteomes" id="UP001595593"/>
    </source>
</evidence>
<dbReference type="RefSeq" id="WP_379597979.1">
    <property type="nucleotide sequence ID" value="NZ_JBHRTN010000018.1"/>
</dbReference>
<keyword evidence="2" id="KW-1185">Reference proteome</keyword>
<reference evidence="2" key="1">
    <citation type="journal article" date="2019" name="Int. J. Syst. Evol. Microbiol.">
        <title>The Global Catalogue of Microorganisms (GCM) 10K type strain sequencing project: providing services to taxonomists for standard genome sequencing and annotation.</title>
        <authorList>
            <consortium name="The Broad Institute Genomics Platform"/>
            <consortium name="The Broad Institute Genome Sequencing Center for Infectious Disease"/>
            <person name="Wu L."/>
            <person name="Ma J."/>
        </authorList>
    </citation>
    <scope>NUCLEOTIDE SEQUENCE [LARGE SCALE GENOMIC DNA]</scope>
    <source>
        <strain evidence="2">KCTC 52094</strain>
    </source>
</reference>
<comment type="caution">
    <text evidence="1">The sequence shown here is derived from an EMBL/GenBank/DDBJ whole genome shotgun (WGS) entry which is preliminary data.</text>
</comment>
<sequence>MLRPLQATASRCALAWQEPFLLFESRHAEAATLEASARRYAERLAGLPG</sequence>
<dbReference type="EMBL" id="JBHRTN010000018">
    <property type="protein sequence ID" value="MFC3126569.1"/>
    <property type="molecule type" value="Genomic_DNA"/>
</dbReference>
<accession>A0ABV7G1J8</accession>
<organism evidence="1 2">
    <name type="scientific">Teichococcus globiformis</name>
    <dbReference type="NCBI Taxonomy" id="2307229"/>
    <lineage>
        <taxon>Bacteria</taxon>
        <taxon>Pseudomonadati</taxon>
        <taxon>Pseudomonadota</taxon>
        <taxon>Alphaproteobacteria</taxon>
        <taxon>Acetobacterales</taxon>
        <taxon>Roseomonadaceae</taxon>
        <taxon>Roseomonas</taxon>
    </lineage>
</organism>
<name>A0ABV7G1J8_9PROT</name>
<gene>
    <name evidence="1" type="ORF">ACFOD4_16010</name>
</gene>